<protein>
    <recommendedName>
        <fullName evidence="4">LURP-one-related family protein</fullName>
    </recommendedName>
</protein>
<evidence type="ECO:0008006" key="4">
    <source>
        <dbReference type="Google" id="ProtNLM"/>
    </source>
</evidence>
<comment type="caution">
    <text evidence="2">The sequence shown here is derived from an EMBL/GenBank/DDBJ whole genome shotgun (WGS) entry which is preliminary data.</text>
</comment>
<proteinExistence type="inferred from homology"/>
<name>A0A3P3QSC5_9GAMM</name>
<comment type="similarity">
    <text evidence="1">Belongs to the LOR family.</text>
</comment>
<dbReference type="RefSeq" id="WP_046519545.1">
    <property type="nucleotide sequence ID" value="NZ_LAVS01000013.1"/>
</dbReference>
<keyword evidence="3" id="KW-1185">Reference proteome</keyword>
<evidence type="ECO:0000313" key="3">
    <source>
        <dbReference type="Proteomes" id="UP000276260"/>
    </source>
</evidence>
<organism evidence="2 3">
    <name type="scientific">Rheinheimera mesophila</name>
    <dbReference type="NCBI Taxonomy" id="1547515"/>
    <lineage>
        <taxon>Bacteria</taxon>
        <taxon>Pseudomonadati</taxon>
        <taxon>Pseudomonadota</taxon>
        <taxon>Gammaproteobacteria</taxon>
        <taxon>Chromatiales</taxon>
        <taxon>Chromatiaceae</taxon>
        <taxon>Rheinheimera</taxon>
    </lineage>
</organism>
<dbReference type="EMBL" id="RRCF01000001">
    <property type="protein sequence ID" value="RRJ23340.1"/>
    <property type="molecule type" value="Genomic_DNA"/>
</dbReference>
<dbReference type="Gene3D" id="2.40.160.200">
    <property type="entry name" value="LURP1-related"/>
    <property type="match status" value="1"/>
</dbReference>
<accession>A0A3P3QSC5</accession>
<reference evidence="2 3" key="1">
    <citation type="submission" date="2018-11" db="EMBL/GenBank/DDBJ databases">
        <title>Draft genome analysis of Rheinheimera mesophila isolated from an industrial waste site.</title>
        <authorList>
            <person name="Yu Q."/>
            <person name="Qi Y."/>
            <person name="Zhang H."/>
            <person name="Lu Y."/>
            <person name="Pu J."/>
        </authorList>
    </citation>
    <scope>NUCLEOTIDE SEQUENCE [LARGE SCALE GENOMIC DNA]</scope>
    <source>
        <strain evidence="2 3">IITR13</strain>
    </source>
</reference>
<dbReference type="InterPro" id="IPR025659">
    <property type="entry name" value="Tubby-like_C"/>
</dbReference>
<gene>
    <name evidence="2" type="ORF">EIK76_04505</name>
</gene>
<dbReference type="Proteomes" id="UP000276260">
    <property type="component" value="Unassembled WGS sequence"/>
</dbReference>
<dbReference type="InterPro" id="IPR007612">
    <property type="entry name" value="LOR"/>
</dbReference>
<dbReference type="AlphaFoldDB" id="A0A3P3QSC5"/>
<dbReference type="InterPro" id="IPR038595">
    <property type="entry name" value="LOR_sf"/>
</dbReference>
<evidence type="ECO:0000313" key="2">
    <source>
        <dbReference type="EMBL" id="RRJ23340.1"/>
    </source>
</evidence>
<evidence type="ECO:0000256" key="1">
    <source>
        <dbReference type="ARBA" id="ARBA00005437"/>
    </source>
</evidence>
<dbReference type="SUPFAM" id="SSF54518">
    <property type="entry name" value="Tubby C-terminal domain-like"/>
    <property type="match status" value="1"/>
</dbReference>
<dbReference type="Pfam" id="PF04525">
    <property type="entry name" value="LOR"/>
    <property type="match status" value="1"/>
</dbReference>
<sequence length="166" mass="19076">MKYKIKQKIFSLTDSFTIEDERGNTAFSAKGKFFSISSSQTLFDSRGVELLKIKRKYLTIMPACRLLCADGSEWLIRKCFWPFWTSRFTISSPVGELEMHGNLWQHEYKISQNGKVLAEVSKSWFSWSDTYGVDIYEPKLTAQLLAAVIVIDRIQHSGKNSTVDDD</sequence>
<dbReference type="OrthoDB" id="4863874at2"/>